<feature type="non-terminal residue" evidence="1">
    <location>
        <position position="1"/>
    </location>
</feature>
<gene>
    <name evidence="1" type="ORF">RPERSI_LOCUS27167</name>
</gene>
<evidence type="ECO:0000313" key="1">
    <source>
        <dbReference type="EMBL" id="CAG8828141.1"/>
    </source>
</evidence>
<keyword evidence="2" id="KW-1185">Reference proteome</keyword>
<comment type="caution">
    <text evidence="1">The sequence shown here is derived from an EMBL/GenBank/DDBJ whole genome shotgun (WGS) entry which is preliminary data.</text>
</comment>
<evidence type="ECO:0000313" key="2">
    <source>
        <dbReference type="Proteomes" id="UP000789920"/>
    </source>
</evidence>
<organism evidence="1 2">
    <name type="scientific">Racocetra persica</name>
    <dbReference type="NCBI Taxonomy" id="160502"/>
    <lineage>
        <taxon>Eukaryota</taxon>
        <taxon>Fungi</taxon>
        <taxon>Fungi incertae sedis</taxon>
        <taxon>Mucoromycota</taxon>
        <taxon>Glomeromycotina</taxon>
        <taxon>Glomeromycetes</taxon>
        <taxon>Diversisporales</taxon>
        <taxon>Gigasporaceae</taxon>
        <taxon>Racocetra</taxon>
    </lineage>
</organism>
<accession>A0ACA9S5G3</accession>
<protein>
    <submittedName>
        <fullName evidence="1">7006_t:CDS:1</fullName>
    </submittedName>
</protein>
<dbReference type="Proteomes" id="UP000789920">
    <property type="component" value="Unassembled WGS sequence"/>
</dbReference>
<name>A0ACA9S5G3_9GLOM</name>
<sequence length="112" mass="13440">SDNHKNKTELDNINNDDYFKNNKYIDHFENNEYDHFENNYEFLNNSDSIIENNDIDNNYSEDEILISLDYSELYKEIEDLESIFVNPFHAPKVDFNKPIYIPKPNINLNDLL</sequence>
<proteinExistence type="predicted"/>
<reference evidence="1" key="1">
    <citation type="submission" date="2021-06" db="EMBL/GenBank/DDBJ databases">
        <authorList>
            <person name="Kallberg Y."/>
            <person name="Tangrot J."/>
            <person name="Rosling A."/>
        </authorList>
    </citation>
    <scope>NUCLEOTIDE SEQUENCE</scope>
    <source>
        <strain evidence="1">MA461A</strain>
    </source>
</reference>
<dbReference type="EMBL" id="CAJVQC010095012">
    <property type="protein sequence ID" value="CAG8828141.1"/>
    <property type="molecule type" value="Genomic_DNA"/>
</dbReference>